<accession>A0A067NS66</accession>
<organism evidence="3 4">
    <name type="scientific">Pleurotus ostreatus (strain PC15)</name>
    <name type="common">Oyster mushroom</name>
    <dbReference type="NCBI Taxonomy" id="1137138"/>
    <lineage>
        <taxon>Eukaryota</taxon>
        <taxon>Fungi</taxon>
        <taxon>Dikarya</taxon>
        <taxon>Basidiomycota</taxon>
        <taxon>Agaricomycotina</taxon>
        <taxon>Agaricomycetes</taxon>
        <taxon>Agaricomycetidae</taxon>
        <taxon>Agaricales</taxon>
        <taxon>Pleurotineae</taxon>
        <taxon>Pleurotaceae</taxon>
        <taxon>Pleurotus</taxon>
    </lineage>
</organism>
<evidence type="ECO:0000256" key="2">
    <source>
        <dbReference type="SAM" id="MobiDB-lite"/>
    </source>
</evidence>
<evidence type="ECO:0000313" key="4">
    <source>
        <dbReference type="Proteomes" id="UP000027073"/>
    </source>
</evidence>
<feature type="compositionally biased region" description="Low complexity" evidence="2">
    <location>
        <begin position="208"/>
        <end position="218"/>
    </location>
</feature>
<feature type="region of interest" description="Disordered" evidence="2">
    <location>
        <begin position="362"/>
        <end position="382"/>
    </location>
</feature>
<dbReference type="InParanoid" id="A0A067NS66"/>
<dbReference type="AlphaFoldDB" id="A0A067NS66"/>
<keyword evidence="1" id="KW-0175">Coiled coil</keyword>
<protein>
    <submittedName>
        <fullName evidence="3">Uncharacterized protein</fullName>
    </submittedName>
</protein>
<feature type="region of interest" description="Disordered" evidence="2">
    <location>
        <begin position="467"/>
        <end position="489"/>
    </location>
</feature>
<sequence>MTTHDEDDAHRAFLPNARHSIDLSIDLEHQLTYLESQPNTPADTLFAPNANPQPGDERKRESLDPHVLASIIMQLRQSLGNMTKERDDLLAIVSTANANEARLTDALQLTTDKCATMEEELTEARRKIKDDEDAIAMLRSKVEESRRGLMRLQTESRRQSTVLAAPDMGRATSTPLASKRASFTPLSLSSPSSFTPLKNAHRRISSVSDSGSLLGGDLRNSPHSQQFPFNEPDQGSRRQSMHFGRSPPRMELMLSPPDASIIAEVESLRAEIKTLKNELEEARLELGEAFEARDASDTCVKALREFIAENNVGTPEQPADLKPPPVPASVAWQDPASKAMPANQGWGFKLWNTKATAAAAPAPAAAAAPPPPASVTSPAPSTVETASISRKLGGFFSSRASISSTTSSNFPTTASTALPRLDTARTRDSSASDVSSMADSLAEPISPLSRSGDANANVLVRDLTTISLGDAQEDSTPAKTLPGVPGIAA</sequence>
<feature type="coiled-coil region" evidence="1">
    <location>
        <begin position="107"/>
        <end position="155"/>
    </location>
</feature>
<name>A0A067NS66_PLEO1</name>
<feature type="region of interest" description="Disordered" evidence="2">
    <location>
        <begin position="208"/>
        <end position="245"/>
    </location>
</feature>
<dbReference type="OrthoDB" id="2505754at2759"/>
<feature type="coiled-coil region" evidence="1">
    <location>
        <begin position="258"/>
        <end position="292"/>
    </location>
</feature>
<dbReference type="EMBL" id="KL198009">
    <property type="protein sequence ID" value="KDQ26947.1"/>
    <property type="molecule type" value="Genomic_DNA"/>
</dbReference>
<evidence type="ECO:0000313" key="3">
    <source>
        <dbReference type="EMBL" id="KDQ26947.1"/>
    </source>
</evidence>
<feature type="region of interest" description="Disordered" evidence="2">
    <location>
        <begin position="38"/>
        <end position="62"/>
    </location>
</feature>
<dbReference type="STRING" id="1137138.A0A067NS66"/>
<dbReference type="Proteomes" id="UP000027073">
    <property type="component" value="Unassembled WGS sequence"/>
</dbReference>
<proteinExistence type="predicted"/>
<feature type="region of interest" description="Disordered" evidence="2">
    <location>
        <begin position="402"/>
        <end position="438"/>
    </location>
</feature>
<gene>
    <name evidence="3" type="ORF">PLEOSDRAFT_174003</name>
</gene>
<feature type="compositionally biased region" description="Low complexity" evidence="2">
    <location>
        <begin position="402"/>
        <end position="417"/>
    </location>
</feature>
<dbReference type="HOGENOM" id="CLU_031061_0_0_1"/>
<reference evidence="4" key="1">
    <citation type="journal article" date="2014" name="Proc. Natl. Acad. Sci. U.S.A.">
        <title>Extensive sampling of basidiomycete genomes demonstrates inadequacy of the white-rot/brown-rot paradigm for wood decay fungi.</title>
        <authorList>
            <person name="Riley R."/>
            <person name="Salamov A.A."/>
            <person name="Brown D.W."/>
            <person name="Nagy L.G."/>
            <person name="Floudas D."/>
            <person name="Held B.W."/>
            <person name="Levasseur A."/>
            <person name="Lombard V."/>
            <person name="Morin E."/>
            <person name="Otillar R."/>
            <person name="Lindquist E.A."/>
            <person name="Sun H."/>
            <person name="LaButti K.M."/>
            <person name="Schmutz J."/>
            <person name="Jabbour D."/>
            <person name="Luo H."/>
            <person name="Baker S.E."/>
            <person name="Pisabarro A.G."/>
            <person name="Walton J.D."/>
            <person name="Blanchette R.A."/>
            <person name="Henrissat B."/>
            <person name="Martin F."/>
            <person name="Cullen D."/>
            <person name="Hibbett D.S."/>
            <person name="Grigoriev I.V."/>
        </authorList>
    </citation>
    <scope>NUCLEOTIDE SEQUENCE [LARGE SCALE GENOMIC DNA]</scope>
    <source>
        <strain evidence="4">PC15</strain>
    </source>
</reference>
<dbReference type="VEuPathDB" id="FungiDB:PLEOSDRAFT_174003"/>
<evidence type="ECO:0000256" key="1">
    <source>
        <dbReference type="SAM" id="Coils"/>
    </source>
</evidence>
<feature type="region of interest" description="Disordered" evidence="2">
    <location>
        <begin position="170"/>
        <end position="189"/>
    </location>
</feature>